<name>A0A853GX52_9BURK</name>
<feature type="transmembrane region" description="Helical" evidence="5">
    <location>
        <begin position="103"/>
        <end position="121"/>
    </location>
</feature>
<feature type="transmembrane region" description="Helical" evidence="5">
    <location>
        <begin position="154"/>
        <end position="171"/>
    </location>
</feature>
<evidence type="ECO:0000256" key="2">
    <source>
        <dbReference type="ARBA" id="ARBA00022692"/>
    </source>
</evidence>
<keyword evidence="7" id="KW-0436">Ligase</keyword>
<feature type="transmembrane region" description="Helical" evidence="5">
    <location>
        <begin position="319"/>
        <end position="340"/>
    </location>
</feature>
<proteinExistence type="predicted"/>
<evidence type="ECO:0000256" key="3">
    <source>
        <dbReference type="ARBA" id="ARBA00022989"/>
    </source>
</evidence>
<evidence type="ECO:0000256" key="1">
    <source>
        <dbReference type="ARBA" id="ARBA00004141"/>
    </source>
</evidence>
<dbReference type="PANTHER" id="PTHR37422">
    <property type="entry name" value="TEICHURONIC ACID BIOSYNTHESIS PROTEIN TUAE"/>
    <property type="match status" value="1"/>
</dbReference>
<feature type="domain" description="O-antigen ligase-related" evidence="6">
    <location>
        <begin position="140"/>
        <end position="294"/>
    </location>
</feature>
<organism evidence="7 8">
    <name type="scientific">Pollutimonas harenae</name>
    <dbReference type="NCBI Taxonomy" id="657015"/>
    <lineage>
        <taxon>Bacteria</taxon>
        <taxon>Pseudomonadati</taxon>
        <taxon>Pseudomonadota</taxon>
        <taxon>Betaproteobacteria</taxon>
        <taxon>Burkholderiales</taxon>
        <taxon>Alcaligenaceae</taxon>
        <taxon>Pollutimonas</taxon>
    </lineage>
</organism>
<evidence type="ECO:0000313" key="8">
    <source>
        <dbReference type="Proteomes" id="UP000554144"/>
    </source>
</evidence>
<dbReference type="InterPro" id="IPR051533">
    <property type="entry name" value="WaaL-like"/>
</dbReference>
<feature type="transmembrane region" description="Helical" evidence="5">
    <location>
        <begin position="130"/>
        <end position="148"/>
    </location>
</feature>
<gene>
    <name evidence="7" type="ORF">H0A62_01930</name>
</gene>
<feature type="transmembrane region" description="Helical" evidence="5">
    <location>
        <begin position="286"/>
        <end position="307"/>
    </location>
</feature>
<evidence type="ECO:0000256" key="4">
    <source>
        <dbReference type="ARBA" id="ARBA00023136"/>
    </source>
</evidence>
<comment type="subcellular location">
    <subcellularLocation>
        <location evidence="1">Membrane</location>
        <topology evidence="1">Multi-pass membrane protein</topology>
    </subcellularLocation>
</comment>
<keyword evidence="4 5" id="KW-0472">Membrane</keyword>
<evidence type="ECO:0000256" key="5">
    <source>
        <dbReference type="SAM" id="Phobius"/>
    </source>
</evidence>
<feature type="transmembrane region" description="Helical" evidence="5">
    <location>
        <begin position="65"/>
        <end position="83"/>
    </location>
</feature>
<feature type="transmembrane region" description="Helical" evidence="5">
    <location>
        <begin position="15"/>
        <end position="34"/>
    </location>
</feature>
<dbReference type="GO" id="GO:0016874">
    <property type="term" value="F:ligase activity"/>
    <property type="evidence" value="ECO:0007669"/>
    <property type="project" value="UniProtKB-KW"/>
</dbReference>
<dbReference type="Proteomes" id="UP000554144">
    <property type="component" value="Unassembled WGS sequence"/>
</dbReference>
<sequence length="374" mass="41670">MAERPALRLSAEDKAIVYALACFFAVAALVFILHDNPLPTLDSPSRFLLAIPIFLLLIKYPPRQSWLWAGVAIGAYSAFGVALWQQNVYGWTDVDGLSNGVRYGGICTILSVLCVAGLLWAQRSNVRRIWLWRLLLASGALAAAYGAIASGTRGAWISVPVVFILFCAGLLSKRNMYLGCTLAVALLVAVSTWYVAVPNNPIRAGYERATEDVSQYFVHRNTSGSIAGRLEAWRAVFINFPEKPILGWSVKDYKARLEQQVAAKELEPIVLTIPHTHNLYTETLRYQGIAGLVPILALFIFPFWFFCKRLRSRTRNVRILAIAGTSHLTVFGILGLSHTVLYRNDTLLFFFITLMVVWACMKREEALVSTPVEI</sequence>
<dbReference type="PANTHER" id="PTHR37422:SF17">
    <property type="entry name" value="O-ANTIGEN LIGASE"/>
    <property type="match status" value="1"/>
</dbReference>
<evidence type="ECO:0000313" key="7">
    <source>
        <dbReference type="EMBL" id="NYT84350.1"/>
    </source>
</evidence>
<keyword evidence="3 5" id="KW-1133">Transmembrane helix</keyword>
<feature type="transmembrane region" description="Helical" evidence="5">
    <location>
        <begin position="346"/>
        <end position="361"/>
    </location>
</feature>
<reference evidence="7 8" key="1">
    <citation type="submission" date="2020-07" db="EMBL/GenBank/DDBJ databases">
        <title>Taxonomic revisions and descriptions of new bacterial species based on genomic comparisons in the high-G+C-content subgroup of the family Alcaligenaceae.</title>
        <authorList>
            <person name="Szabo A."/>
            <person name="Felfoldi T."/>
        </authorList>
    </citation>
    <scope>NUCLEOTIDE SEQUENCE [LARGE SCALE GENOMIC DNA]</scope>
    <source>
        <strain evidence="7 8">DSM 25667</strain>
    </source>
</reference>
<dbReference type="GO" id="GO:0016020">
    <property type="term" value="C:membrane"/>
    <property type="evidence" value="ECO:0007669"/>
    <property type="project" value="UniProtKB-SubCell"/>
</dbReference>
<feature type="transmembrane region" description="Helical" evidence="5">
    <location>
        <begin position="176"/>
        <end position="196"/>
    </location>
</feature>
<feature type="transmembrane region" description="Helical" evidence="5">
    <location>
        <begin position="40"/>
        <end position="58"/>
    </location>
</feature>
<keyword evidence="2 5" id="KW-0812">Transmembrane</keyword>
<dbReference type="EMBL" id="JACCEV010000001">
    <property type="protein sequence ID" value="NYT84350.1"/>
    <property type="molecule type" value="Genomic_DNA"/>
</dbReference>
<dbReference type="AlphaFoldDB" id="A0A853GX52"/>
<evidence type="ECO:0000259" key="6">
    <source>
        <dbReference type="Pfam" id="PF04932"/>
    </source>
</evidence>
<keyword evidence="8" id="KW-1185">Reference proteome</keyword>
<dbReference type="Pfam" id="PF04932">
    <property type="entry name" value="Wzy_C"/>
    <property type="match status" value="1"/>
</dbReference>
<dbReference type="InterPro" id="IPR007016">
    <property type="entry name" value="O-antigen_ligase-rel_domated"/>
</dbReference>
<protein>
    <submittedName>
        <fullName evidence="7">O-antigen ligase family protein</fullName>
    </submittedName>
</protein>
<accession>A0A853GX52</accession>
<comment type="caution">
    <text evidence="7">The sequence shown here is derived from an EMBL/GenBank/DDBJ whole genome shotgun (WGS) entry which is preliminary data.</text>
</comment>